<evidence type="ECO:0000256" key="3">
    <source>
        <dbReference type="ARBA" id="ARBA00012759"/>
    </source>
</evidence>
<dbReference type="InterPro" id="IPR038765">
    <property type="entry name" value="Papain-like_cys_pep_sf"/>
</dbReference>
<dbReference type="VEuPathDB" id="FungiDB:GVI51_M13761"/>
<dbReference type="SMART" id="SM00061">
    <property type="entry name" value="MATH"/>
    <property type="match status" value="1"/>
</dbReference>
<organism evidence="10 11">
    <name type="scientific">Candida glabrata</name>
    <name type="common">Yeast</name>
    <name type="synonym">Torulopsis glabrata</name>
    <dbReference type="NCBI Taxonomy" id="5478"/>
    <lineage>
        <taxon>Eukaryota</taxon>
        <taxon>Fungi</taxon>
        <taxon>Dikarya</taxon>
        <taxon>Ascomycota</taxon>
        <taxon>Saccharomycotina</taxon>
        <taxon>Saccharomycetes</taxon>
        <taxon>Saccharomycetales</taxon>
        <taxon>Saccharomycetaceae</taxon>
        <taxon>Nakaseomyces</taxon>
    </lineage>
</organism>
<dbReference type="GO" id="GO:0010995">
    <property type="term" value="P:free ubiquitin chain depolymerization"/>
    <property type="evidence" value="ECO:0007669"/>
    <property type="project" value="EnsemblFungi"/>
</dbReference>
<sequence length="1196" mass="139401">MGTNVEEVGEIVETIDLGKSIDEVFPELEEDQEVLVEGSFTWRIDKWSELKEHKYMSPRSQVGEYQWDVLLFPHGNHNKGLAIYLEPHPEEEKDETTGELKPVDPEWYCCAQFAIALSRPDDDQEINLVNKSNHRFNSLDTDWGFANFVDLGSLKYPSKGRNRGFLNDDKLNITVFVRILKDPTGVLWHNFINYDSKKMTGYVGFRNQGATCYLNSLLQSYFFTKYFRRLVYQIPTENESPNNSVPLALQRSFYQLQVSKFPLDTLELTRSFGWDSAEAFTQHDVQELNRILMDRLENRMKGTSVEGMLNEIFVGKMKSYIKCIDVDYESSRVEDFWDLQLNVKNMKGLKESFDNYIEIELLNGENQYQAQDYGLQDAEKGVIFESFPPVLHLQLKRFEYDFNYDQMIKVNDRYEFPETIDLSPYLEDSKKEKENNCVYNLHGVLVHAGDISTGHYYTLIKPGLEDQWYRFDDERVWKVTKNQVFEENYGLDALPDDKLRTMTREQYQEYVLARHTSAYMLVYIRSDREDQLLQPVLESEVPKHVIERVQEEIKEREEKEREIREAHLYFQIHCYTTEDFIDYQGFDLCAHEKFGFFSQDLQKRNGSSGLSMRVLRSTKIKDLFGNIKENLNIPHEREVRYWRMTNRRNNTLRLEHPINSIMDNITLDEALNSEEEGLVSSIDIFVEEPYLELQYLVEQKKNGNLDTAILTKNMIQNLRINLDKLVPAESIPTVIDYNSAGQETLFLKIFSKKSQSMRGFGVCTLSQTSKVSEISNLINIALETKDEISFIEEIQPGHIEKIEGNDELYMAELGTGDILCFNDPGNDKIDEETSNSIYPPCQDNVEFYHYLRHRVKIRLSRTNGNDGSNEQDTNGAKAPEAISLWVSAYISYPDFAEAVARHVKVNPEFLKVYALYANGRFALKSNSILNDYLLKDYNCDEIPPFEYEILSMPLKELEHLRPIKFYWLKSSYLHFQCMELEVPNNCTIGEFLDKVQQKLQFTDEDRKNILLWTNHNSQFQNVLAEDNTFKNLGKTSLLFGRVLKEEVDLIKGLNDPANSMDSGIDNEIDLVSDSNHQRPVVNGKLIIVGQYFKDPQNKHGISFLFNLVPGENFIQTRERLHQKFGLGQREFAKVKMVISLNTSDGTVTKSLQNYTDEELSRIYLFDIMNNLDYIYFDHPDRLKSHNSSDRPMVIKS</sequence>
<keyword evidence="4" id="KW-0645">Protease</keyword>
<dbReference type="InterPro" id="IPR008974">
    <property type="entry name" value="TRAF-like"/>
</dbReference>
<evidence type="ECO:0000259" key="8">
    <source>
        <dbReference type="PROSITE" id="PS50144"/>
    </source>
</evidence>
<dbReference type="PANTHER" id="PTHR24006:SF644">
    <property type="entry name" value="UBIQUITIN CARBOXYL-TERMINAL HYDROLASE 7"/>
    <property type="match status" value="1"/>
</dbReference>
<comment type="caution">
    <text evidence="10">The sequence shown here is derived from an EMBL/GenBank/DDBJ whole genome shotgun (WGS) entry which is preliminary data.</text>
</comment>
<dbReference type="Gene3D" id="3.10.20.90">
    <property type="entry name" value="Phosphatidylinositol 3-kinase Catalytic Subunit, Chain A, domain 1"/>
    <property type="match status" value="1"/>
</dbReference>
<dbReference type="CDD" id="cd02659">
    <property type="entry name" value="peptidase_C19C"/>
    <property type="match status" value="1"/>
</dbReference>
<dbReference type="GO" id="GO:0016579">
    <property type="term" value="P:protein deubiquitination"/>
    <property type="evidence" value="ECO:0007669"/>
    <property type="project" value="EnsemblFungi"/>
</dbReference>
<dbReference type="Gene3D" id="3.90.70.10">
    <property type="entry name" value="Cysteine proteinases"/>
    <property type="match status" value="1"/>
</dbReference>
<dbReference type="VEuPathDB" id="FungiDB:CAGL0M13783g"/>
<dbReference type="GO" id="GO:0004843">
    <property type="term" value="F:cysteine-type deubiquitinase activity"/>
    <property type="evidence" value="ECO:0007669"/>
    <property type="project" value="UniProtKB-EC"/>
</dbReference>
<dbReference type="FunFam" id="3.90.70.10:FF:000044">
    <property type="entry name" value="Ubiquitin carboxyl-terminal hydrolase 13"/>
    <property type="match status" value="1"/>
</dbReference>
<dbReference type="Pfam" id="PF12436">
    <property type="entry name" value="USP7_ICP0_bdg"/>
    <property type="match status" value="1"/>
</dbReference>
<name>A0A0W0CD65_CANGB</name>
<dbReference type="InterPro" id="IPR029346">
    <property type="entry name" value="USP_C"/>
</dbReference>
<dbReference type="EMBL" id="LLZZ01000161">
    <property type="protein sequence ID" value="KTA97405.1"/>
    <property type="molecule type" value="Genomic_DNA"/>
</dbReference>
<dbReference type="PROSITE" id="PS50235">
    <property type="entry name" value="USP_3"/>
    <property type="match status" value="1"/>
</dbReference>
<accession>A0A0W0CD65</accession>
<dbReference type="Pfam" id="PF22486">
    <property type="entry name" value="MATH_2"/>
    <property type="match status" value="1"/>
</dbReference>
<evidence type="ECO:0000256" key="2">
    <source>
        <dbReference type="ARBA" id="ARBA00009085"/>
    </source>
</evidence>
<dbReference type="PROSITE" id="PS00972">
    <property type="entry name" value="USP_1"/>
    <property type="match status" value="1"/>
</dbReference>
<dbReference type="GO" id="GO:0016973">
    <property type="term" value="P:poly(A)+ mRNA export from nucleus"/>
    <property type="evidence" value="ECO:0007669"/>
    <property type="project" value="EnsemblFungi"/>
</dbReference>
<keyword evidence="5" id="KW-0833">Ubl conjugation pathway</keyword>
<dbReference type="InterPro" id="IPR002083">
    <property type="entry name" value="MATH/TRAF_dom"/>
</dbReference>
<evidence type="ECO:0000256" key="7">
    <source>
        <dbReference type="ARBA" id="ARBA00022807"/>
    </source>
</evidence>
<feature type="domain" description="USP" evidence="9">
    <location>
        <begin position="203"/>
        <end position="526"/>
    </location>
</feature>
<evidence type="ECO:0000256" key="4">
    <source>
        <dbReference type="ARBA" id="ARBA00022670"/>
    </source>
</evidence>
<dbReference type="VEuPathDB" id="FungiDB:B1J91_M13783g"/>
<evidence type="ECO:0000313" key="10">
    <source>
        <dbReference type="EMBL" id="KTA97405.1"/>
    </source>
</evidence>
<dbReference type="InterPro" id="IPR028889">
    <property type="entry name" value="USP"/>
</dbReference>
<evidence type="ECO:0000259" key="9">
    <source>
        <dbReference type="PROSITE" id="PS50235"/>
    </source>
</evidence>
<dbReference type="SUPFAM" id="SSF49599">
    <property type="entry name" value="TRAF domain-like"/>
    <property type="match status" value="1"/>
</dbReference>
<comment type="similarity">
    <text evidence="2">Belongs to the peptidase C19 family.</text>
</comment>
<evidence type="ECO:0000256" key="1">
    <source>
        <dbReference type="ARBA" id="ARBA00000707"/>
    </source>
</evidence>
<evidence type="ECO:0000313" key="11">
    <source>
        <dbReference type="Proteomes" id="UP000054886"/>
    </source>
</evidence>
<dbReference type="PROSITE" id="PS00973">
    <property type="entry name" value="USP_2"/>
    <property type="match status" value="1"/>
</dbReference>
<dbReference type="AlphaFoldDB" id="A0A0W0CD65"/>
<protein>
    <recommendedName>
        <fullName evidence="3">ubiquitinyl hydrolase 1</fullName>
        <ecNumber evidence="3">3.4.19.12</ecNumber>
    </recommendedName>
</protein>
<dbReference type="InterPro" id="IPR050164">
    <property type="entry name" value="Peptidase_C19"/>
</dbReference>
<evidence type="ECO:0000256" key="5">
    <source>
        <dbReference type="ARBA" id="ARBA00022786"/>
    </source>
</evidence>
<dbReference type="Proteomes" id="UP000054886">
    <property type="component" value="Unassembled WGS sequence"/>
</dbReference>
<dbReference type="GO" id="GO:0006508">
    <property type="term" value="P:proteolysis"/>
    <property type="evidence" value="ECO:0007669"/>
    <property type="project" value="UniProtKB-KW"/>
</dbReference>
<comment type="catalytic activity">
    <reaction evidence="1">
        <text>Thiol-dependent hydrolysis of ester, thioester, amide, peptide and isopeptide bonds formed by the C-terminal Gly of ubiquitin (a 76-residue protein attached to proteins as an intracellular targeting signal).</text>
        <dbReference type="EC" id="3.4.19.12"/>
    </reaction>
</comment>
<dbReference type="GO" id="GO:0031647">
    <property type="term" value="P:regulation of protein stability"/>
    <property type="evidence" value="ECO:0007669"/>
    <property type="project" value="TreeGrafter"/>
</dbReference>
<dbReference type="VEuPathDB" id="FungiDB:GWK60_M13717"/>
<keyword evidence="7" id="KW-0788">Thiol protease</keyword>
<dbReference type="GO" id="GO:0005777">
    <property type="term" value="C:peroxisome"/>
    <property type="evidence" value="ECO:0007669"/>
    <property type="project" value="EnsemblFungi"/>
</dbReference>
<dbReference type="PROSITE" id="PS50144">
    <property type="entry name" value="MATH"/>
    <property type="match status" value="1"/>
</dbReference>
<dbReference type="Pfam" id="PF00443">
    <property type="entry name" value="UCH"/>
    <property type="match status" value="1"/>
</dbReference>
<dbReference type="PANTHER" id="PTHR24006">
    <property type="entry name" value="UBIQUITIN CARBOXYL-TERMINAL HYDROLASE"/>
    <property type="match status" value="1"/>
</dbReference>
<dbReference type="FunFam" id="2.60.210.10:FF:000016">
    <property type="entry name" value="Ubiquitin-specific protease"/>
    <property type="match status" value="1"/>
</dbReference>
<evidence type="ECO:0000256" key="6">
    <source>
        <dbReference type="ARBA" id="ARBA00022801"/>
    </source>
</evidence>
<dbReference type="GO" id="GO:0005829">
    <property type="term" value="C:cytosol"/>
    <property type="evidence" value="ECO:0007669"/>
    <property type="project" value="EnsemblFungi"/>
</dbReference>
<dbReference type="InterPro" id="IPR001394">
    <property type="entry name" value="Peptidase_C19_UCH"/>
</dbReference>
<dbReference type="InterPro" id="IPR024729">
    <property type="entry name" value="USP7_ICP0-binding_dom"/>
</dbReference>
<dbReference type="SUPFAM" id="SSF54001">
    <property type="entry name" value="Cysteine proteinases"/>
    <property type="match status" value="1"/>
</dbReference>
<reference evidence="10 11" key="1">
    <citation type="submission" date="2015-10" db="EMBL/GenBank/DDBJ databases">
        <title>Draft genomes sequences of Candida glabrata isolates 1A, 1B, 2A, 2B, 3A and 3B.</title>
        <authorList>
            <person name="Haavelsrud O.E."/>
            <person name="Gaustad P."/>
        </authorList>
    </citation>
    <scope>NUCLEOTIDE SEQUENCE [LARGE SCALE GENOMIC DNA]</scope>
    <source>
        <strain evidence="10">910700640</strain>
    </source>
</reference>
<dbReference type="GO" id="GO:0005634">
    <property type="term" value="C:nucleus"/>
    <property type="evidence" value="ECO:0007669"/>
    <property type="project" value="TreeGrafter"/>
</dbReference>
<dbReference type="Gene3D" id="2.60.210.10">
    <property type="entry name" value="Apoptosis, Tumor Necrosis Factor Receptor Associated Protein 2, Chain A"/>
    <property type="match status" value="1"/>
</dbReference>
<feature type="domain" description="MATH" evidence="8">
    <location>
        <begin position="37"/>
        <end position="177"/>
    </location>
</feature>
<keyword evidence="6 10" id="KW-0378">Hydrolase</keyword>
<dbReference type="EC" id="3.4.19.12" evidence="3"/>
<proteinExistence type="inferred from homology"/>
<gene>
    <name evidence="10" type="ORF">AO440_004445</name>
</gene>
<dbReference type="InterPro" id="IPR018200">
    <property type="entry name" value="USP_CS"/>
</dbReference>
<dbReference type="Pfam" id="PF14533">
    <property type="entry name" value="USP7_C2"/>
    <property type="match status" value="1"/>
</dbReference>